<comment type="function">
    <text evidence="11 12">Phosphorylation of dTMP to form dTDP in both de novo and salvage pathways of dTTP synthesis.</text>
</comment>
<evidence type="ECO:0000256" key="8">
    <source>
        <dbReference type="ARBA" id="ARBA00022840"/>
    </source>
</evidence>
<evidence type="ECO:0000259" key="13">
    <source>
        <dbReference type="Pfam" id="PF02223"/>
    </source>
</evidence>
<keyword evidence="4 12" id="KW-0808">Transferase</keyword>
<evidence type="ECO:0000256" key="2">
    <source>
        <dbReference type="ARBA" id="ARBA00012980"/>
    </source>
</evidence>
<evidence type="ECO:0000256" key="1">
    <source>
        <dbReference type="ARBA" id="ARBA00009776"/>
    </source>
</evidence>
<evidence type="ECO:0000256" key="6">
    <source>
        <dbReference type="ARBA" id="ARBA00022741"/>
    </source>
</evidence>
<evidence type="ECO:0000256" key="12">
    <source>
        <dbReference type="HAMAP-Rule" id="MF_00165"/>
    </source>
</evidence>
<evidence type="ECO:0000256" key="7">
    <source>
        <dbReference type="ARBA" id="ARBA00022777"/>
    </source>
</evidence>
<dbReference type="InterPro" id="IPR027417">
    <property type="entry name" value="P-loop_NTPase"/>
</dbReference>
<dbReference type="PANTHER" id="PTHR10344">
    <property type="entry name" value="THYMIDYLATE KINASE"/>
    <property type="match status" value="1"/>
</dbReference>
<dbReference type="FunFam" id="3.40.50.300:FF:000225">
    <property type="entry name" value="Thymidylate kinase"/>
    <property type="match status" value="1"/>
</dbReference>
<dbReference type="KEGG" id="nwe:SAMEA3174300_0303"/>
<dbReference type="RefSeq" id="WP_004283691.1">
    <property type="nucleotide sequence ID" value="NZ_CAUJRG010000005.1"/>
</dbReference>
<dbReference type="Pfam" id="PF02223">
    <property type="entry name" value="Thymidylate_kin"/>
    <property type="match status" value="1"/>
</dbReference>
<keyword evidence="7 12" id="KW-0418">Kinase</keyword>
<dbReference type="GO" id="GO:0006227">
    <property type="term" value="P:dUDP biosynthetic process"/>
    <property type="evidence" value="ECO:0007669"/>
    <property type="project" value="TreeGrafter"/>
</dbReference>
<evidence type="ECO:0000313" key="14">
    <source>
        <dbReference type="EMBL" id="VEJ51839.1"/>
    </source>
</evidence>
<dbReference type="InterPro" id="IPR039430">
    <property type="entry name" value="Thymidylate_kin-like_dom"/>
</dbReference>
<dbReference type="GO" id="GO:0006235">
    <property type="term" value="P:dTTP biosynthetic process"/>
    <property type="evidence" value="ECO:0007669"/>
    <property type="project" value="UniProtKB-UniRule"/>
</dbReference>
<keyword evidence="5 12" id="KW-0545">Nucleotide biosynthesis</keyword>
<dbReference type="GO" id="GO:0004798">
    <property type="term" value="F:dTMP kinase activity"/>
    <property type="evidence" value="ECO:0007669"/>
    <property type="project" value="UniProtKB-UniRule"/>
</dbReference>
<evidence type="ECO:0000256" key="10">
    <source>
        <dbReference type="ARBA" id="ARBA00048743"/>
    </source>
</evidence>
<dbReference type="GO" id="GO:0005829">
    <property type="term" value="C:cytosol"/>
    <property type="evidence" value="ECO:0007669"/>
    <property type="project" value="TreeGrafter"/>
</dbReference>
<dbReference type="NCBIfam" id="TIGR00041">
    <property type="entry name" value="DTMP_kinase"/>
    <property type="match status" value="1"/>
</dbReference>
<dbReference type="STRING" id="28091.SAMEA3174300_00303"/>
<comment type="catalytic activity">
    <reaction evidence="10 12">
        <text>dTMP + ATP = dTDP + ADP</text>
        <dbReference type="Rhea" id="RHEA:13517"/>
        <dbReference type="ChEBI" id="CHEBI:30616"/>
        <dbReference type="ChEBI" id="CHEBI:58369"/>
        <dbReference type="ChEBI" id="CHEBI:63528"/>
        <dbReference type="ChEBI" id="CHEBI:456216"/>
        <dbReference type="EC" id="2.7.4.9"/>
    </reaction>
</comment>
<evidence type="ECO:0000256" key="4">
    <source>
        <dbReference type="ARBA" id="ARBA00022679"/>
    </source>
</evidence>
<proteinExistence type="inferred from homology"/>
<evidence type="ECO:0000256" key="11">
    <source>
        <dbReference type="ARBA" id="ARBA00057735"/>
    </source>
</evidence>
<accession>A0A3S5CAW0</accession>
<dbReference type="OrthoDB" id="9774907at2"/>
<evidence type="ECO:0000256" key="5">
    <source>
        <dbReference type="ARBA" id="ARBA00022727"/>
    </source>
</evidence>
<dbReference type="SUPFAM" id="SSF52540">
    <property type="entry name" value="P-loop containing nucleoside triphosphate hydrolases"/>
    <property type="match status" value="1"/>
</dbReference>
<dbReference type="EMBL" id="LR134533">
    <property type="protein sequence ID" value="VEJ51839.1"/>
    <property type="molecule type" value="Genomic_DNA"/>
</dbReference>
<evidence type="ECO:0000256" key="9">
    <source>
        <dbReference type="ARBA" id="ARBA00029962"/>
    </source>
</evidence>
<evidence type="ECO:0000313" key="15">
    <source>
        <dbReference type="Proteomes" id="UP000272771"/>
    </source>
</evidence>
<sequence>MKPAQFITLDGIDGAGKSTNLAVIKAWFEQHNLPVLFTREPGGTPLGEELRSLLLNPETQVSLRTETLLMFAARQQHIEDVILPALNEGIHVVSDRFTDATYAYQGGGRHIPLSDIETLENWVQGSFRPDLTILLDVPLEVSLNRITRSREKDRFEQEEAEFFTRVRHTYLQRAAKHPEKYAVINSNREKGDVRNDIEQTLNRHFQLEPKL</sequence>
<evidence type="ECO:0000256" key="3">
    <source>
        <dbReference type="ARBA" id="ARBA00017144"/>
    </source>
</evidence>
<keyword evidence="6 12" id="KW-0547">Nucleotide-binding</keyword>
<dbReference type="EC" id="2.7.4.9" evidence="2 12"/>
<dbReference type="Proteomes" id="UP000272771">
    <property type="component" value="Chromosome"/>
</dbReference>
<dbReference type="InterPro" id="IPR018094">
    <property type="entry name" value="Thymidylate_kinase"/>
</dbReference>
<feature type="binding site" evidence="12">
    <location>
        <begin position="11"/>
        <end position="18"/>
    </location>
    <ligand>
        <name>ATP</name>
        <dbReference type="ChEBI" id="CHEBI:30616"/>
    </ligand>
</feature>
<gene>
    <name evidence="12 14" type="primary">tmk</name>
    <name evidence="14" type="ORF">NCTC12742_01746</name>
</gene>
<feature type="domain" description="Thymidylate kinase-like" evidence="13">
    <location>
        <begin position="9"/>
        <end position="197"/>
    </location>
</feature>
<reference evidence="14 15" key="1">
    <citation type="submission" date="2018-12" db="EMBL/GenBank/DDBJ databases">
        <authorList>
            <consortium name="Pathogen Informatics"/>
        </authorList>
    </citation>
    <scope>NUCLEOTIDE SEQUENCE [LARGE SCALE GENOMIC DNA]</scope>
    <source>
        <strain evidence="14 15">NCTC12742</strain>
    </source>
</reference>
<comment type="similarity">
    <text evidence="1 12">Belongs to the thymidylate kinase family.</text>
</comment>
<dbReference type="PANTHER" id="PTHR10344:SF4">
    <property type="entry name" value="UMP-CMP KINASE 2, MITOCHONDRIAL"/>
    <property type="match status" value="1"/>
</dbReference>
<protein>
    <recommendedName>
        <fullName evidence="3 12">Thymidylate kinase</fullName>
        <ecNumber evidence="2 12">2.7.4.9</ecNumber>
    </recommendedName>
    <alternativeName>
        <fullName evidence="9 12">dTMP kinase</fullName>
    </alternativeName>
</protein>
<dbReference type="HAMAP" id="MF_00165">
    <property type="entry name" value="Thymidylate_kinase"/>
    <property type="match status" value="1"/>
</dbReference>
<dbReference type="AlphaFoldDB" id="A0A3S5CAW0"/>
<keyword evidence="15" id="KW-1185">Reference proteome</keyword>
<organism evidence="14 15">
    <name type="scientific">Neisseria weaveri</name>
    <dbReference type="NCBI Taxonomy" id="28091"/>
    <lineage>
        <taxon>Bacteria</taxon>
        <taxon>Pseudomonadati</taxon>
        <taxon>Pseudomonadota</taxon>
        <taxon>Betaproteobacteria</taxon>
        <taxon>Neisseriales</taxon>
        <taxon>Neisseriaceae</taxon>
        <taxon>Neisseria</taxon>
    </lineage>
</organism>
<name>A0A3S5CAW0_9NEIS</name>
<dbReference type="GO" id="GO:0005524">
    <property type="term" value="F:ATP binding"/>
    <property type="evidence" value="ECO:0007669"/>
    <property type="project" value="UniProtKB-UniRule"/>
</dbReference>
<keyword evidence="8 12" id="KW-0067">ATP-binding</keyword>
<dbReference type="CDD" id="cd01672">
    <property type="entry name" value="TMPK"/>
    <property type="match status" value="1"/>
</dbReference>
<dbReference type="Gene3D" id="3.40.50.300">
    <property type="entry name" value="P-loop containing nucleotide triphosphate hydrolases"/>
    <property type="match status" value="1"/>
</dbReference>
<dbReference type="GO" id="GO:0006233">
    <property type="term" value="P:dTDP biosynthetic process"/>
    <property type="evidence" value="ECO:0007669"/>
    <property type="project" value="InterPro"/>
</dbReference>